<name>A0A0A5HLM0_9BACI</name>
<protein>
    <submittedName>
        <fullName evidence="1">Uncharacterized protein</fullName>
    </submittedName>
</protein>
<gene>
    <name evidence="1" type="ORF">N783_14290</name>
</gene>
<proteinExistence type="predicted"/>
<dbReference type="EMBL" id="AVPF01000055">
    <property type="protein sequence ID" value="KGX84487.1"/>
    <property type="molecule type" value="Genomic_DNA"/>
</dbReference>
<dbReference type="AlphaFoldDB" id="A0A0A5HLM0"/>
<keyword evidence="2" id="KW-1185">Reference proteome</keyword>
<evidence type="ECO:0000313" key="1">
    <source>
        <dbReference type="EMBL" id="KGX84487.1"/>
    </source>
</evidence>
<evidence type="ECO:0000313" key="2">
    <source>
        <dbReference type="Proteomes" id="UP000030403"/>
    </source>
</evidence>
<organism evidence="1 2">
    <name type="scientific">Pontibacillus marinus BH030004 = DSM 16465</name>
    <dbReference type="NCBI Taxonomy" id="1385511"/>
    <lineage>
        <taxon>Bacteria</taxon>
        <taxon>Bacillati</taxon>
        <taxon>Bacillota</taxon>
        <taxon>Bacilli</taxon>
        <taxon>Bacillales</taxon>
        <taxon>Bacillaceae</taxon>
        <taxon>Pontibacillus</taxon>
    </lineage>
</organism>
<dbReference type="STRING" id="1385511.GCA_000425225_03816"/>
<dbReference type="RefSeq" id="WP_027447327.1">
    <property type="nucleotide sequence ID" value="NZ_AULJ01000058.1"/>
</dbReference>
<accession>A0A0A5HLM0</accession>
<sequence>MLILDQKRLVQSKLEQLNKGEIAYAESKEIIRLVKRELNKQNFPVVYDETDSGCWFIPQHETVL</sequence>
<reference evidence="1 2" key="1">
    <citation type="submission" date="2013-08" db="EMBL/GenBank/DDBJ databases">
        <authorList>
            <person name="Huang J."/>
            <person name="Wang G."/>
        </authorList>
    </citation>
    <scope>NUCLEOTIDE SEQUENCE [LARGE SCALE GENOMIC DNA]</scope>
    <source>
        <strain evidence="1 2">BH030004</strain>
    </source>
</reference>
<comment type="caution">
    <text evidence="1">The sequence shown here is derived from an EMBL/GenBank/DDBJ whole genome shotgun (WGS) entry which is preliminary data.</text>
</comment>
<dbReference type="Pfam" id="PF26326">
    <property type="entry name" value="YtzJ"/>
    <property type="match status" value="1"/>
</dbReference>
<dbReference type="OrthoDB" id="2679903at2"/>
<dbReference type="eggNOG" id="ENOG5033DXG">
    <property type="taxonomic scope" value="Bacteria"/>
</dbReference>
<dbReference type="Proteomes" id="UP000030403">
    <property type="component" value="Unassembled WGS sequence"/>
</dbReference>
<dbReference type="InterPro" id="IPR058867">
    <property type="entry name" value="YtzJ"/>
</dbReference>